<protein>
    <recommendedName>
        <fullName evidence="1">TnsA endonuclease N-terminal domain-containing protein</fullName>
    </recommendedName>
</protein>
<dbReference type="Pfam" id="PF08722">
    <property type="entry name" value="Tn7_TnsA-like_N"/>
    <property type="match status" value="1"/>
</dbReference>
<reference evidence="2 3" key="1">
    <citation type="submission" date="2020-02" db="EMBL/GenBank/DDBJ databases">
        <title>Paenibacillus sp. nov., isolated from rhizosphere soil of tomato.</title>
        <authorList>
            <person name="Weon H.-Y."/>
            <person name="Lee S.A."/>
        </authorList>
    </citation>
    <scope>NUCLEOTIDE SEQUENCE [LARGE SCALE GENOMIC DNA]</scope>
    <source>
        <strain evidence="2 3">14171R-81</strain>
    </source>
</reference>
<evidence type="ECO:0000313" key="2">
    <source>
        <dbReference type="EMBL" id="QHW34843.1"/>
    </source>
</evidence>
<evidence type="ECO:0000259" key="1">
    <source>
        <dbReference type="Pfam" id="PF08722"/>
    </source>
</evidence>
<evidence type="ECO:0000313" key="3">
    <source>
        <dbReference type="Proteomes" id="UP000479114"/>
    </source>
</evidence>
<proteinExistence type="predicted"/>
<dbReference type="GO" id="GO:0003676">
    <property type="term" value="F:nucleic acid binding"/>
    <property type="evidence" value="ECO:0007669"/>
    <property type="project" value="InterPro"/>
</dbReference>
<gene>
    <name evidence="2" type="ORF">GZH47_31330</name>
</gene>
<dbReference type="RefSeq" id="WP_162644995.1">
    <property type="nucleotide sequence ID" value="NZ_CP048286.1"/>
</dbReference>
<name>A0A6C0PB08_9BACL</name>
<dbReference type="AlphaFoldDB" id="A0A6C0PB08"/>
<dbReference type="Proteomes" id="UP000479114">
    <property type="component" value="Chromosome"/>
</dbReference>
<organism evidence="2 3">
    <name type="scientific">Paenibacillus rhizovicinus</name>
    <dbReference type="NCBI Taxonomy" id="2704463"/>
    <lineage>
        <taxon>Bacteria</taxon>
        <taxon>Bacillati</taxon>
        <taxon>Bacillota</taxon>
        <taxon>Bacilli</taxon>
        <taxon>Bacillales</taxon>
        <taxon>Paenibacillaceae</taxon>
        <taxon>Paenibacillus</taxon>
    </lineage>
</organism>
<feature type="domain" description="TnsA endonuclease N-terminal" evidence="1">
    <location>
        <begin position="46"/>
        <end position="127"/>
    </location>
</feature>
<dbReference type="InterPro" id="IPR011856">
    <property type="entry name" value="tRNA_endonuc-like_dom_sf"/>
</dbReference>
<dbReference type="InterPro" id="IPR014833">
    <property type="entry name" value="TnsA_N"/>
</dbReference>
<dbReference type="Gene3D" id="3.40.1350.10">
    <property type="match status" value="1"/>
</dbReference>
<dbReference type="KEGG" id="prz:GZH47_31330"/>
<sequence length="221" mass="26221">MYTPVKMPRNTKYGSNYWKATSRKIKRRVEFFSDLEYDHWILVESNPNIVSFCEQPLRIRHTHKGEIVESVFDMWVLYSDGTEKFIEVKYEWDFDSRNPKSIKTIRQTGAQEDWCLLNNKPYEIMTDTKIRSNALLLSNLKQIISYTRNRLVPIELDQFQITRLVRNRRLTIGEIQRDLHSLKPQRILESICNLIYSGHLDANIEECLIGPSLEVWLHGET</sequence>
<accession>A0A6C0PB08</accession>
<dbReference type="EMBL" id="CP048286">
    <property type="protein sequence ID" value="QHW34843.1"/>
    <property type="molecule type" value="Genomic_DNA"/>
</dbReference>
<keyword evidence="3" id="KW-1185">Reference proteome</keyword>